<dbReference type="EMBL" id="AJIL01000010">
    <property type="protein sequence ID" value="KNF04993.1"/>
    <property type="molecule type" value="Genomic_DNA"/>
</dbReference>
<keyword evidence="3" id="KW-1185">Reference proteome</keyword>
<evidence type="ECO:0000256" key="1">
    <source>
        <dbReference type="SAM" id="MobiDB-lite"/>
    </source>
</evidence>
<protein>
    <submittedName>
        <fullName evidence="2">Uncharacterized protein</fullName>
    </submittedName>
</protein>
<dbReference type="STRING" id="1165861.A0A0L0W0F9"/>
<feature type="region of interest" description="Disordered" evidence="1">
    <location>
        <begin position="351"/>
        <end position="370"/>
    </location>
</feature>
<dbReference type="AlphaFoldDB" id="A0A0L0W0F9"/>
<dbReference type="PANTHER" id="PTHR33069">
    <property type="entry name" value="CHROMOSOME 7, WHOLE GENOME SHOTGUN SEQUENCE-RELATED"/>
    <property type="match status" value="1"/>
</dbReference>
<organism evidence="2 3">
    <name type="scientific">Puccinia striiformis f. sp. tritici PST-78</name>
    <dbReference type="NCBI Taxonomy" id="1165861"/>
    <lineage>
        <taxon>Eukaryota</taxon>
        <taxon>Fungi</taxon>
        <taxon>Dikarya</taxon>
        <taxon>Basidiomycota</taxon>
        <taxon>Pucciniomycotina</taxon>
        <taxon>Pucciniomycetes</taxon>
        <taxon>Pucciniales</taxon>
        <taxon>Pucciniaceae</taxon>
        <taxon>Puccinia</taxon>
    </lineage>
</organism>
<name>A0A0L0W0F9_9BASI</name>
<evidence type="ECO:0000313" key="3">
    <source>
        <dbReference type="Proteomes" id="UP000054564"/>
    </source>
</evidence>
<dbReference type="PANTHER" id="PTHR33069:SF3">
    <property type="entry name" value="DYNEIN HEAVY CHAIN TAIL DOMAIN-CONTAINING PROTEIN"/>
    <property type="match status" value="1"/>
</dbReference>
<dbReference type="Proteomes" id="UP000054564">
    <property type="component" value="Unassembled WGS sequence"/>
</dbReference>
<sequence length="514" mass="58115">MSQALHSRLRPCLYSFHSPLIYIPHNLSTESGPVRTGHRPEPCPSSKLKFEGQTGGPPNADSADYVARGRREARPLSGFSLGSPQTRHTNGRALRNNEVVMASSSDNALQRLDVAPSDIPEDQLQGDLVRQGFARLATKCTRNDRRAWAAPGHSFSVGPVDAKKTILTHFKSSLTSLLQQLLVMSFLLELSDLWNQRGPVLKTVLAVQSALEVTLDLIKSMSYTLCTEEVDLTFHQLDDQNDEVAKMFRLSGLDKSLTQNAFKNMRKFFSASSKLILRLGLSTETSNHPDDTSDTQSRLVRYGTRSRDAIECAMRWLDGSELDLVQRSWPDDIDEIDSILDEFRMWTHPSNKIEQGNRSPRPAQQFGRYPPSEPALQLAKSLIPVIKLTRLFFKKSYDWGLNSKRQPLFTKMSSDQLESLASAARSCGADLDEFRSALMYERVPENFPRDMFKADIRSLQSELDTAMLLIVLYFVPDEFPAQDPFKAWLIDWYTSFNLAMYNFEKRTGSVDNDT</sequence>
<reference evidence="3" key="1">
    <citation type="submission" date="2014-03" db="EMBL/GenBank/DDBJ databases">
        <title>The Genome Sequence of Puccinia striiformis f. sp. tritici PST-78.</title>
        <authorList>
            <consortium name="The Broad Institute Genome Sequencing Platform"/>
            <person name="Cuomo C."/>
            <person name="Hulbert S."/>
            <person name="Chen X."/>
            <person name="Walker B."/>
            <person name="Young S.K."/>
            <person name="Zeng Q."/>
            <person name="Gargeya S."/>
            <person name="Fitzgerald M."/>
            <person name="Haas B."/>
            <person name="Abouelleil A."/>
            <person name="Alvarado L."/>
            <person name="Arachchi H.M."/>
            <person name="Berlin A.M."/>
            <person name="Chapman S.B."/>
            <person name="Goldberg J."/>
            <person name="Griggs A."/>
            <person name="Gujja S."/>
            <person name="Hansen M."/>
            <person name="Howarth C."/>
            <person name="Imamovic A."/>
            <person name="Larimer J."/>
            <person name="McCowan C."/>
            <person name="Montmayeur A."/>
            <person name="Murphy C."/>
            <person name="Neiman D."/>
            <person name="Pearson M."/>
            <person name="Priest M."/>
            <person name="Roberts A."/>
            <person name="Saif S."/>
            <person name="Shea T."/>
            <person name="Sisk P."/>
            <person name="Sykes S."/>
            <person name="Wortman J."/>
            <person name="Nusbaum C."/>
            <person name="Birren B."/>
        </authorList>
    </citation>
    <scope>NUCLEOTIDE SEQUENCE [LARGE SCALE GENOMIC DNA]</scope>
    <source>
        <strain evidence="3">race PST-78</strain>
    </source>
</reference>
<evidence type="ECO:0000313" key="2">
    <source>
        <dbReference type="EMBL" id="KNF04993.1"/>
    </source>
</evidence>
<feature type="region of interest" description="Disordered" evidence="1">
    <location>
        <begin position="31"/>
        <end position="61"/>
    </location>
</feature>
<accession>A0A0L0W0F9</accession>
<proteinExistence type="predicted"/>
<gene>
    <name evidence="2" type="ORF">PSTG_02049</name>
</gene>
<comment type="caution">
    <text evidence="2">The sequence shown here is derived from an EMBL/GenBank/DDBJ whole genome shotgun (WGS) entry which is preliminary data.</text>
</comment>